<gene>
    <name evidence="3" type="primary">LOC140004797</name>
</gene>
<evidence type="ECO:0000313" key="2">
    <source>
        <dbReference type="Proteomes" id="UP001652660"/>
    </source>
</evidence>
<evidence type="ECO:0000313" key="3">
    <source>
        <dbReference type="RefSeq" id="XP_071901044.1"/>
    </source>
</evidence>
<keyword evidence="2" id="KW-1185">Reference proteome</keyword>
<dbReference type="CDD" id="cd00303">
    <property type="entry name" value="retropepsin_like"/>
    <property type="match status" value="1"/>
</dbReference>
<dbReference type="PANTHER" id="PTHR33067">
    <property type="entry name" value="RNA-DIRECTED DNA POLYMERASE-RELATED"/>
    <property type="match status" value="1"/>
</dbReference>
<dbReference type="InterPro" id="IPR021109">
    <property type="entry name" value="Peptidase_aspartic_dom_sf"/>
</dbReference>
<name>A0ABM4U194_COFAR</name>
<dbReference type="Proteomes" id="UP001652660">
    <property type="component" value="Chromosome 4c"/>
</dbReference>
<dbReference type="Gene3D" id="2.40.70.10">
    <property type="entry name" value="Acid Proteases"/>
    <property type="match status" value="1"/>
</dbReference>
<dbReference type="GeneID" id="140004797"/>
<dbReference type="RefSeq" id="XP_071901044.1">
    <property type="nucleotide sequence ID" value="XM_072044943.1"/>
</dbReference>
<dbReference type="PANTHER" id="PTHR33067:SF15">
    <property type="entry name" value="RNA-DIRECTED DNA POLYMERASE"/>
    <property type="match status" value="1"/>
</dbReference>
<sequence>MTHMRPYTIQGGGTTPTSAMLRNLRDSNNHSSKDNQYSNHPYLIQLAKAKKEESEKDILDTFRKVEINIPLLEAIRQLPKYAKLLKGLCTNRNKLNLQDKVRVGENVSTVLQRKLPQKCKDPGMFTIPCTIGQKRIERGMLDLGISINIMLLSIFKALNLEPLKEIRVVIQLADRSNVYPGGVVEDVLVKVNEFFFPANFHIVDMNDDNSANSTVLLLDRPFMSMARTNIDVHEGTFSVEFDGETITFNIFDVMKL</sequence>
<protein>
    <submittedName>
        <fullName evidence="3">Uncharacterized protein</fullName>
    </submittedName>
</protein>
<organism evidence="2 3">
    <name type="scientific">Coffea arabica</name>
    <name type="common">Arabian coffee</name>
    <dbReference type="NCBI Taxonomy" id="13443"/>
    <lineage>
        <taxon>Eukaryota</taxon>
        <taxon>Viridiplantae</taxon>
        <taxon>Streptophyta</taxon>
        <taxon>Embryophyta</taxon>
        <taxon>Tracheophyta</taxon>
        <taxon>Spermatophyta</taxon>
        <taxon>Magnoliopsida</taxon>
        <taxon>eudicotyledons</taxon>
        <taxon>Gunneridae</taxon>
        <taxon>Pentapetalae</taxon>
        <taxon>asterids</taxon>
        <taxon>lamiids</taxon>
        <taxon>Gentianales</taxon>
        <taxon>Rubiaceae</taxon>
        <taxon>Ixoroideae</taxon>
        <taxon>Gardenieae complex</taxon>
        <taxon>Bertiereae - Coffeeae clade</taxon>
        <taxon>Coffeeae</taxon>
        <taxon>Coffea</taxon>
    </lineage>
</organism>
<evidence type="ECO:0000256" key="1">
    <source>
        <dbReference type="SAM" id="MobiDB-lite"/>
    </source>
</evidence>
<feature type="region of interest" description="Disordered" evidence="1">
    <location>
        <begin position="1"/>
        <end position="39"/>
    </location>
</feature>
<proteinExistence type="predicted"/>
<feature type="compositionally biased region" description="Basic and acidic residues" evidence="1">
    <location>
        <begin position="23"/>
        <end position="33"/>
    </location>
</feature>
<reference evidence="3" key="1">
    <citation type="submission" date="2025-08" db="UniProtKB">
        <authorList>
            <consortium name="RefSeq"/>
        </authorList>
    </citation>
    <scope>IDENTIFICATION</scope>
    <source>
        <tissue evidence="3">Leaves</tissue>
    </source>
</reference>
<accession>A0ABM4U194</accession>